<protein>
    <recommendedName>
        <fullName evidence="7">RWP-RK domain-containing protein</fullName>
    </recommendedName>
</protein>
<evidence type="ECO:0000256" key="3">
    <source>
        <dbReference type="ARBA" id="ARBA00023054"/>
    </source>
</evidence>
<evidence type="ECO:0000256" key="1">
    <source>
        <dbReference type="ARBA" id="ARBA00004049"/>
    </source>
</evidence>
<keyword evidence="9" id="KW-1185">Reference proteome</keyword>
<keyword evidence="2" id="KW-0805">Transcription regulation</keyword>
<dbReference type="AlphaFoldDB" id="A0A9J5Y7E0"/>
<dbReference type="PANTHER" id="PTHR46373">
    <property type="entry name" value="PROTEIN RKD4"/>
    <property type="match status" value="1"/>
</dbReference>
<evidence type="ECO:0000313" key="8">
    <source>
        <dbReference type="EMBL" id="KAG5594942.1"/>
    </source>
</evidence>
<dbReference type="GO" id="GO:0003700">
    <property type="term" value="F:DNA-binding transcription factor activity"/>
    <property type="evidence" value="ECO:0007669"/>
    <property type="project" value="InterPro"/>
</dbReference>
<keyword evidence="6" id="KW-0539">Nucleus</keyword>
<accession>A0A9J5Y7E0</accession>
<gene>
    <name evidence="8" type="ORF">H5410_036174</name>
</gene>
<dbReference type="PANTHER" id="PTHR46373:SF20">
    <property type="entry name" value="PROTEIN RKD1"/>
    <property type="match status" value="1"/>
</dbReference>
<dbReference type="OrthoDB" id="6270329at2759"/>
<proteinExistence type="predicted"/>
<keyword evidence="3" id="KW-0175">Coiled coil</keyword>
<dbReference type="InterPro" id="IPR044607">
    <property type="entry name" value="RKD-like"/>
</dbReference>
<sequence length="161" mass="19052">MECNTFVASAFHSLISAKELYIGLTLLKKRCRNLGIRRWPHRILMSLQTLIDNFKELEKGVGNEMEKKLKDVINVIEKEKKIEEIPDMEIEEKTKRLRQICLKTNYKRRRLLSSMPHQLHHSFDTYCTTSTPPPHNVEEDDEEIMSLLANYFSYDTPILYH</sequence>
<evidence type="ECO:0000256" key="2">
    <source>
        <dbReference type="ARBA" id="ARBA00023015"/>
    </source>
</evidence>
<comment type="function">
    <text evidence="1">Putative transcription factor.</text>
</comment>
<reference evidence="8 9" key="1">
    <citation type="submission" date="2020-09" db="EMBL/GenBank/DDBJ databases">
        <title>De no assembly of potato wild relative species, Solanum commersonii.</title>
        <authorList>
            <person name="Cho K."/>
        </authorList>
    </citation>
    <scope>NUCLEOTIDE SEQUENCE [LARGE SCALE GENOMIC DNA]</scope>
    <source>
        <strain evidence="8">LZ3.2</strain>
        <tissue evidence="8">Leaf</tissue>
    </source>
</reference>
<keyword evidence="4" id="KW-0238">DNA-binding</keyword>
<organism evidence="8 9">
    <name type="scientific">Solanum commersonii</name>
    <name type="common">Commerson's wild potato</name>
    <name type="synonym">Commerson's nightshade</name>
    <dbReference type="NCBI Taxonomy" id="4109"/>
    <lineage>
        <taxon>Eukaryota</taxon>
        <taxon>Viridiplantae</taxon>
        <taxon>Streptophyta</taxon>
        <taxon>Embryophyta</taxon>
        <taxon>Tracheophyta</taxon>
        <taxon>Spermatophyta</taxon>
        <taxon>Magnoliopsida</taxon>
        <taxon>eudicotyledons</taxon>
        <taxon>Gunneridae</taxon>
        <taxon>Pentapetalae</taxon>
        <taxon>asterids</taxon>
        <taxon>lamiids</taxon>
        <taxon>Solanales</taxon>
        <taxon>Solanaceae</taxon>
        <taxon>Solanoideae</taxon>
        <taxon>Solaneae</taxon>
        <taxon>Solanum</taxon>
    </lineage>
</organism>
<dbReference type="GO" id="GO:0003677">
    <property type="term" value="F:DNA binding"/>
    <property type="evidence" value="ECO:0007669"/>
    <property type="project" value="UniProtKB-KW"/>
</dbReference>
<dbReference type="PROSITE" id="PS51519">
    <property type="entry name" value="RWP_RK"/>
    <property type="match status" value="1"/>
</dbReference>
<keyword evidence="5" id="KW-0804">Transcription</keyword>
<dbReference type="Proteomes" id="UP000824120">
    <property type="component" value="Chromosome 7"/>
</dbReference>
<feature type="domain" description="RWP-RK" evidence="7">
    <location>
        <begin position="1"/>
        <end position="67"/>
    </location>
</feature>
<evidence type="ECO:0000259" key="7">
    <source>
        <dbReference type="PROSITE" id="PS51519"/>
    </source>
</evidence>
<evidence type="ECO:0000313" key="9">
    <source>
        <dbReference type="Proteomes" id="UP000824120"/>
    </source>
</evidence>
<comment type="caution">
    <text evidence="8">The sequence shown here is derived from an EMBL/GenBank/DDBJ whole genome shotgun (WGS) entry which is preliminary data.</text>
</comment>
<dbReference type="Pfam" id="PF02042">
    <property type="entry name" value="RWP-RK"/>
    <property type="match status" value="1"/>
</dbReference>
<evidence type="ECO:0000256" key="6">
    <source>
        <dbReference type="ARBA" id="ARBA00023242"/>
    </source>
</evidence>
<dbReference type="InterPro" id="IPR003035">
    <property type="entry name" value="RWP-RK_dom"/>
</dbReference>
<evidence type="ECO:0000256" key="4">
    <source>
        <dbReference type="ARBA" id="ARBA00023125"/>
    </source>
</evidence>
<dbReference type="EMBL" id="JACXVP010000007">
    <property type="protein sequence ID" value="KAG5594942.1"/>
    <property type="molecule type" value="Genomic_DNA"/>
</dbReference>
<evidence type="ECO:0000256" key="5">
    <source>
        <dbReference type="ARBA" id="ARBA00023163"/>
    </source>
</evidence>
<name>A0A9J5Y7E0_SOLCO</name>